<comment type="caution">
    <text evidence="10">Lacks conserved residue(s) required for the propagation of feature annotation.</text>
</comment>
<comment type="subcellular location">
    <subcellularLocation>
        <location evidence="1 10">Cell membrane</location>
        <topology evidence="1 10">Multi-pass membrane protein</topology>
    </subcellularLocation>
</comment>
<keyword evidence="7 10" id="KW-0812">Transmembrane</keyword>
<evidence type="ECO:0000313" key="12">
    <source>
        <dbReference type="EMBL" id="BAI70158.1"/>
    </source>
</evidence>
<dbReference type="KEGG" id="hte:Hydth_1696"/>
<dbReference type="PROSITE" id="PS50928">
    <property type="entry name" value="ABC_TM1"/>
    <property type="match status" value="1"/>
</dbReference>
<evidence type="ECO:0000256" key="1">
    <source>
        <dbReference type="ARBA" id="ARBA00004651"/>
    </source>
</evidence>
<evidence type="ECO:0000256" key="3">
    <source>
        <dbReference type="ARBA" id="ARBA00016864"/>
    </source>
</evidence>
<dbReference type="AlphaFoldDB" id="D3DK06"/>
<dbReference type="NCBIfam" id="TIGR00974">
    <property type="entry name" value="3a0107s02c"/>
    <property type="match status" value="1"/>
</dbReference>
<dbReference type="eggNOG" id="COG0581">
    <property type="taxonomic scope" value="Bacteria"/>
</dbReference>
<feature type="transmembrane region" description="Helical" evidence="10">
    <location>
        <begin position="102"/>
        <end position="126"/>
    </location>
</feature>
<dbReference type="GO" id="GO:0005315">
    <property type="term" value="F:phosphate transmembrane transporter activity"/>
    <property type="evidence" value="ECO:0007669"/>
    <property type="project" value="InterPro"/>
</dbReference>
<evidence type="ECO:0000313" key="13">
    <source>
        <dbReference type="Proteomes" id="UP000002574"/>
    </source>
</evidence>
<dbReference type="OrthoDB" id="9785113at2"/>
<protein>
    <recommendedName>
        <fullName evidence="3 10">Phosphate transport system permease protein PstA</fullName>
    </recommendedName>
</protein>
<evidence type="ECO:0000256" key="5">
    <source>
        <dbReference type="ARBA" id="ARBA00022475"/>
    </source>
</evidence>
<dbReference type="STRING" id="608538.HTH_1711"/>
<dbReference type="SUPFAM" id="SSF161098">
    <property type="entry name" value="MetI-like"/>
    <property type="match status" value="1"/>
</dbReference>
<gene>
    <name evidence="12" type="primary">pstA</name>
    <name evidence="12" type="ordered locus">HTH_1711</name>
</gene>
<keyword evidence="8 10" id="KW-1133">Transmembrane helix</keyword>
<comment type="similarity">
    <text evidence="2 10">Belongs to the binding-protein-dependent transport system permease family. CysTW subfamily.</text>
</comment>
<keyword evidence="5 10" id="KW-1003">Cell membrane</keyword>
<evidence type="ECO:0000259" key="11">
    <source>
        <dbReference type="PROSITE" id="PS50928"/>
    </source>
</evidence>
<dbReference type="KEGG" id="hth:HTH_1711"/>
<keyword evidence="13" id="KW-1185">Reference proteome</keyword>
<keyword evidence="9 10" id="KW-0472">Membrane</keyword>
<feature type="domain" description="ABC transmembrane type-1" evidence="11">
    <location>
        <begin position="65"/>
        <end position="268"/>
    </location>
</feature>
<dbReference type="InterPro" id="IPR051408">
    <property type="entry name" value="Phosphate_transprt_permease"/>
</dbReference>
<evidence type="ECO:0000256" key="8">
    <source>
        <dbReference type="ARBA" id="ARBA00022989"/>
    </source>
</evidence>
<dbReference type="EMBL" id="AP011112">
    <property type="protein sequence ID" value="BAI70158.1"/>
    <property type="molecule type" value="Genomic_DNA"/>
</dbReference>
<evidence type="ECO:0000256" key="4">
    <source>
        <dbReference type="ARBA" id="ARBA00022448"/>
    </source>
</evidence>
<feature type="transmembrane region" description="Helical" evidence="10">
    <location>
        <begin position="7"/>
        <end position="31"/>
    </location>
</feature>
<sequence>MKAYRKFLNVFMLSLSSLMALYGIFWLFWILGSLFLNGLKYLKPELVYLDPTPPGMEGGGLRPAFVGHIIITSLATLMGVPMGIMAGVYFSEYGRESAFFRVLRQITDIMVSTPSIIMGAVVYAVLVKPIGHFNGISGAVALALLMMPVIAITTDEMLKLVPQQMREAAYALGAYKWQVISKVVFRAAKVGILTGVILGVARITGETAPLLFTSFNNNFLNLNLLKPMASLTVTMFNYVMGPYHYWHQQAWAAAFILTMGVLALSVIARVLLHRDIISPIAYIARSIVRRNRKGE</sequence>
<feature type="transmembrane region" description="Helical" evidence="10">
    <location>
        <begin position="132"/>
        <end position="152"/>
    </location>
</feature>
<dbReference type="Proteomes" id="UP000002574">
    <property type="component" value="Chromosome"/>
</dbReference>
<evidence type="ECO:0000256" key="10">
    <source>
        <dbReference type="RuleBase" id="RU363043"/>
    </source>
</evidence>
<name>D3DK06_HYDTT</name>
<evidence type="ECO:0000256" key="9">
    <source>
        <dbReference type="ARBA" id="ARBA00023136"/>
    </source>
</evidence>
<keyword evidence="6" id="KW-0592">Phosphate transport</keyword>
<evidence type="ECO:0000256" key="7">
    <source>
        <dbReference type="ARBA" id="ARBA00022692"/>
    </source>
</evidence>
<keyword evidence="4" id="KW-0813">Transport</keyword>
<dbReference type="InterPro" id="IPR000515">
    <property type="entry name" value="MetI-like"/>
</dbReference>
<dbReference type="Gene3D" id="1.10.3720.10">
    <property type="entry name" value="MetI-like"/>
    <property type="match status" value="1"/>
</dbReference>
<reference evidence="12 13" key="1">
    <citation type="journal article" date="2010" name="J. Bacteriol.">
        <title>Complete genome sequence of the thermophilic, obligately chemolithoautotrophic hydrogen-oxidizing bacterium Hydrogenobacter thermophilus TK-6.</title>
        <authorList>
            <person name="Arai H."/>
            <person name="Kanbe H."/>
            <person name="Ishii M."/>
            <person name="Igarashi Y."/>
        </authorList>
    </citation>
    <scope>NUCLEOTIDE SEQUENCE [LARGE SCALE GENOMIC DNA]</scope>
    <source>
        <strain evidence="13">DSM 6534 / IAM 12695 / TK-6</strain>
    </source>
</reference>
<organism evidence="12 13">
    <name type="scientific">Hydrogenobacter thermophilus (strain DSM 6534 / IAM 12695 / TK-6)</name>
    <dbReference type="NCBI Taxonomy" id="608538"/>
    <lineage>
        <taxon>Bacteria</taxon>
        <taxon>Pseudomonadati</taxon>
        <taxon>Aquificota</taxon>
        <taxon>Aquificia</taxon>
        <taxon>Aquificales</taxon>
        <taxon>Aquificaceae</taxon>
        <taxon>Hydrogenobacter</taxon>
    </lineage>
</organism>
<feature type="transmembrane region" description="Helical" evidence="10">
    <location>
        <begin position="251"/>
        <end position="272"/>
    </location>
</feature>
<dbReference type="PATRIC" id="fig|608538.5.peg.1727"/>
<feature type="transmembrane region" description="Helical" evidence="10">
    <location>
        <begin position="65"/>
        <end position="90"/>
    </location>
</feature>
<accession>D3DK06</accession>
<dbReference type="GO" id="GO:0035435">
    <property type="term" value="P:phosphate ion transmembrane transport"/>
    <property type="evidence" value="ECO:0007669"/>
    <property type="project" value="InterPro"/>
</dbReference>
<dbReference type="GO" id="GO:0005886">
    <property type="term" value="C:plasma membrane"/>
    <property type="evidence" value="ECO:0007669"/>
    <property type="project" value="UniProtKB-SubCell"/>
</dbReference>
<dbReference type="PANTHER" id="PTHR42922">
    <property type="entry name" value="PHOSPHATE TRANSPORT SYSTEM PERMEASE PROTEIN PSTA"/>
    <property type="match status" value="1"/>
</dbReference>
<evidence type="ECO:0000256" key="6">
    <source>
        <dbReference type="ARBA" id="ARBA00022592"/>
    </source>
</evidence>
<proteinExistence type="inferred from homology"/>
<dbReference type="CDD" id="cd06261">
    <property type="entry name" value="TM_PBP2"/>
    <property type="match status" value="1"/>
</dbReference>
<dbReference type="PANTHER" id="PTHR42922:SF1">
    <property type="entry name" value="PHOSPHATE TRANSPORT SYSTEM PERMEASE PROTEIN PSTA"/>
    <property type="match status" value="1"/>
</dbReference>
<dbReference type="Pfam" id="PF00528">
    <property type="entry name" value="BPD_transp_1"/>
    <property type="match status" value="1"/>
</dbReference>
<dbReference type="InterPro" id="IPR005672">
    <property type="entry name" value="Phosphate_PstA"/>
</dbReference>
<dbReference type="RefSeq" id="WP_012964338.1">
    <property type="nucleotide sequence ID" value="NC_013799.1"/>
</dbReference>
<dbReference type="InterPro" id="IPR035906">
    <property type="entry name" value="MetI-like_sf"/>
</dbReference>
<evidence type="ECO:0000256" key="2">
    <source>
        <dbReference type="ARBA" id="ARBA00007069"/>
    </source>
</evidence>